<protein>
    <submittedName>
        <fullName evidence="1">Uncharacterized protein</fullName>
    </submittedName>
</protein>
<name>A0A2T4Z5H1_9HYPH</name>
<dbReference type="RefSeq" id="WP_108176933.1">
    <property type="nucleotide sequence ID" value="NZ_JAIESU010000007.1"/>
</dbReference>
<organism evidence="1 2">
    <name type="scientific">Phreatobacter oligotrophus</name>
    <dbReference type="NCBI Taxonomy" id="1122261"/>
    <lineage>
        <taxon>Bacteria</taxon>
        <taxon>Pseudomonadati</taxon>
        <taxon>Pseudomonadota</taxon>
        <taxon>Alphaproteobacteria</taxon>
        <taxon>Hyphomicrobiales</taxon>
        <taxon>Phreatobacteraceae</taxon>
        <taxon>Phreatobacter</taxon>
    </lineage>
</organism>
<sequence>MFHLYFPRFTEAAFRASAVSATTAVAASVTIAHRMMLMSDPTAWTAGTHREALRMVSEKLDAITEGSLEAAAEAGRLALRGATGALTSDDVAHGLLAIGVAATKPAVRAARANATRLSRR</sequence>
<proteinExistence type="predicted"/>
<dbReference type="Proteomes" id="UP000241808">
    <property type="component" value="Unassembled WGS sequence"/>
</dbReference>
<gene>
    <name evidence="1" type="ORF">C8P69_104191</name>
</gene>
<keyword evidence="2" id="KW-1185">Reference proteome</keyword>
<dbReference type="EMBL" id="PZZL01000004">
    <property type="protein sequence ID" value="PTM57143.1"/>
    <property type="molecule type" value="Genomic_DNA"/>
</dbReference>
<accession>A0A2T4Z5H1</accession>
<dbReference type="AlphaFoldDB" id="A0A2T4Z5H1"/>
<evidence type="ECO:0000313" key="2">
    <source>
        <dbReference type="Proteomes" id="UP000241808"/>
    </source>
</evidence>
<comment type="caution">
    <text evidence="1">The sequence shown here is derived from an EMBL/GenBank/DDBJ whole genome shotgun (WGS) entry which is preliminary data.</text>
</comment>
<evidence type="ECO:0000313" key="1">
    <source>
        <dbReference type="EMBL" id="PTM57143.1"/>
    </source>
</evidence>
<reference evidence="1 2" key="1">
    <citation type="submission" date="2018-04" db="EMBL/GenBank/DDBJ databases">
        <title>Genomic Encyclopedia of Archaeal and Bacterial Type Strains, Phase II (KMG-II): from individual species to whole genera.</title>
        <authorList>
            <person name="Goeker M."/>
        </authorList>
    </citation>
    <scope>NUCLEOTIDE SEQUENCE [LARGE SCALE GENOMIC DNA]</scope>
    <source>
        <strain evidence="1 2">DSM 25521</strain>
    </source>
</reference>